<comment type="subcellular location">
    <subcellularLocation>
        <location evidence="1">Mitochondrion inner membrane</location>
        <topology evidence="1">Multi-pass membrane protein</topology>
    </subcellularLocation>
</comment>
<name>A0A5P8N9K9_9ASCO</name>
<keyword evidence="6" id="KW-0067">ATP-binding</keyword>
<dbReference type="GO" id="GO:0140466">
    <property type="term" value="P:iron-sulfur cluster export from the mitochondrion"/>
    <property type="evidence" value="ECO:0007669"/>
    <property type="project" value="UniProtKB-ARBA"/>
</dbReference>
<evidence type="ECO:0000256" key="5">
    <source>
        <dbReference type="ARBA" id="ARBA00022741"/>
    </source>
</evidence>
<dbReference type="GO" id="GO:0005743">
    <property type="term" value="C:mitochondrial inner membrane"/>
    <property type="evidence" value="ECO:0007669"/>
    <property type="project" value="UniProtKB-SubCell"/>
</dbReference>
<evidence type="ECO:0000256" key="3">
    <source>
        <dbReference type="ARBA" id="ARBA00022448"/>
    </source>
</evidence>
<dbReference type="GO" id="GO:0005524">
    <property type="term" value="F:ATP binding"/>
    <property type="evidence" value="ECO:0007669"/>
    <property type="project" value="UniProtKB-KW"/>
</dbReference>
<organism evidence="17">
    <name type="scientific">Cyberlindnera americana</name>
    <dbReference type="NCBI Taxonomy" id="36016"/>
    <lineage>
        <taxon>Eukaryota</taxon>
        <taxon>Fungi</taxon>
        <taxon>Dikarya</taxon>
        <taxon>Ascomycota</taxon>
        <taxon>Saccharomycotina</taxon>
        <taxon>Saccharomycetes</taxon>
        <taxon>Phaffomycetales</taxon>
        <taxon>Phaffomycetaceae</taxon>
        <taxon>Cyberlindnera</taxon>
    </lineage>
</organism>
<sequence>MNRVKGLLSLERQVGVNARLLRSSVIPMGLRGLNTKATSSPSQIRGIQWKSTSVNPNYTKILEAKRPFSFSRNLLTTKQKTPVSDKKPEESDNALPTVRAEKLSQLKIIRDLMAYLWPRNKLSFKIRVVSALSFLILAKVLNVQVPFYFKSIIDGMNIDWANDVGTISAVIGATILAYGGARFGAVLFGELRNAIFATVAQSAIRKVAHNTFRHLLDLDLGFHLSRQTGGLTRAIDRGTKGISYVLTAMVFHILPITFEISVVSGILTYNYGAPFAAVTLLTMLAYSIFTIRTTAWRTGFRRQANAADNQAASVALDSLINFESVKYFNNEAYQASKYDAALQKYQNYSIKIATSLAFLNSGQNLIFTSALTAMMYMAADGVASGALTVGDLVLINQLVFQLSVPLNFLGSVYRELKQSLLDMETLFKLQKNEVLIKSKEGAQPLIMSKGEIRFENVTFGYHPDRPILKNASFVIPGGEKVAIVGPSGSGKSTILRLVFRFYDIQSGRILIDGQDIRDVDLDSLRRAVGVVPQDTPLFNDTILENVRYGNLAAPDDEVYRVIKEAQLDKLITDLPDGLNTIVGERGMMISGGEKQRLAIARLLLKRAPITFFDEATSALDTHTEQSLLKTMRAIFKEHHNTNISIAHRLRTVADSDKIIVLDKGNVREEGTHQQLLHKTDSLYAELWNIQENLDLEDELIESSESVDAQALEEIEKKKEALLLKKNQTTK</sequence>
<dbReference type="PANTHER" id="PTHR24221:SF402">
    <property type="entry name" value="IRON-SULFUR CLUSTERS TRANSPORTER ABCB7, MITOCHONDRIAL"/>
    <property type="match status" value="1"/>
</dbReference>
<evidence type="ECO:0000259" key="15">
    <source>
        <dbReference type="PROSITE" id="PS50893"/>
    </source>
</evidence>
<evidence type="ECO:0000256" key="11">
    <source>
        <dbReference type="ARBA" id="ARBA00039906"/>
    </source>
</evidence>
<dbReference type="PROSITE" id="PS00211">
    <property type="entry name" value="ABC_TRANSPORTER_1"/>
    <property type="match status" value="1"/>
</dbReference>
<evidence type="ECO:0000256" key="2">
    <source>
        <dbReference type="ARBA" id="ARBA00011738"/>
    </source>
</evidence>
<dbReference type="GO" id="GO:0016887">
    <property type="term" value="F:ATP hydrolysis activity"/>
    <property type="evidence" value="ECO:0007669"/>
    <property type="project" value="InterPro"/>
</dbReference>
<evidence type="ECO:0000256" key="4">
    <source>
        <dbReference type="ARBA" id="ARBA00022692"/>
    </source>
</evidence>
<dbReference type="InterPro" id="IPR036640">
    <property type="entry name" value="ABC1_TM_sf"/>
</dbReference>
<protein>
    <recommendedName>
        <fullName evidence="11">Iron-sulfur clusters transporter ATM1, mitochondrial</fullName>
    </recommendedName>
    <alternativeName>
        <fullName evidence="12">Iron-sulfur clusters transporter atm1, mitochondrial</fullName>
    </alternativeName>
</protein>
<feature type="transmembrane region" description="Helical" evidence="14">
    <location>
        <begin position="169"/>
        <end position="188"/>
    </location>
</feature>
<evidence type="ECO:0000256" key="6">
    <source>
        <dbReference type="ARBA" id="ARBA00022840"/>
    </source>
</evidence>
<evidence type="ECO:0000256" key="1">
    <source>
        <dbReference type="ARBA" id="ARBA00004448"/>
    </source>
</evidence>
<dbReference type="EMBL" id="MK890702">
    <property type="protein sequence ID" value="QFR37207.1"/>
    <property type="molecule type" value="Genomic_DNA"/>
</dbReference>
<dbReference type="Gene3D" id="3.40.50.300">
    <property type="entry name" value="P-loop containing nucleotide triphosphate hydrolases"/>
    <property type="match status" value="1"/>
</dbReference>
<feature type="transmembrane region" description="Helical" evidence="14">
    <location>
        <begin position="242"/>
        <end position="267"/>
    </location>
</feature>
<evidence type="ECO:0000256" key="13">
    <source>
        <dbReference type="ARBA" id="ARBA00045666"/>
    </source>
</evidence>
<dbReference type="Pfam" id="PF00664">
    <property type="entry name" value="ABC_membrane"/>
    <property type="match status" value="1"/>
</dbReference>
<feature type="domain" description="ABC transmembrane type-1" evidence="16">
    <location>
        <begin position="131"/>
        <end position="418"/>
    </location>
</feature>
<feature type="transmembrane region" description="Helical" evidence="14">
    <location>
        <begin position="273"/>
        <end position="291"/>
    </location>
</feature>
<dbReference type="PROSITE" id="PS50929">
    <property type="entry name" value="ABC_TM1F"/>
    <property type="match status" value="1"/>
</dbReference>
<dbReference type="InterPro" id="IPR027417">
    <property type="entry name" value="P-loop_NTPase"/>
</dbReference>
<dbReference type="InterPro" id="IPR003439">
    <property type="entry name" value="ABC_transporter-like_ATP-bd"/>
</dbReference>
<accession>A0A5P8N9K9</accession>
<evidence type="ECO:0000256" key="12">
    <source>
        <dbReference type="ARBA" id="ARBA00040792"/>
    </source>
</evidence>
<dbReference type="SMART" id="SM00382">
    <property type="entry name" value="AAA"/>
    <property type="match status" value="1"/>
</dbReference>
<dbReference type="PANTHER" id="PTHR24221">
    <property type="entry name" value="ATP-BINDING CASSETTE SUB-FAMILY B"/>
    <property type="match status" value="1"/>
</dbReference>
<evidence type="ECO:0000256" key="8">
    <source>
        <dbReference type="ARBA" id="ARBA00022989"/>
    </source>
</evidence>
<dbReference type="CDD" id="cd18582">
    <property type="entry name" value="ABC_6TM_ATM1_ABCB7"/>
    <property type="match status" value="1"/>
</dbReference>
<feature type="domain" description="ABC transporter" evidence="15">
    <location>
        <begin position="452"/>
        <end position="688"/>
    </location>
</feature>
<dbReference type="InterPro" id="IPR011527">
    <property type="entry name" value="ABC1_TM_dom"/>
</dbReference>
<dbReference type="FunFam" id="1.20.1560.10:FF:000004">
    <property type="entry name" value="ATP-binding cassette sub-family B member 7"/>
    <property type="match status" value="1"/>
</dbReference>
<evidence type="ECO:0000256" key="9">
    <source>
        <dbReference type="ARBA" id="ARBA00023136"/>
    </source>
</evidence>
<dbReference type="SUPFAM" id="SSF52540">
    <property type="entry name" value="P-loop containing nucleoside triphosphate hydrolases"/>
    <property type="match status" value="1"/>
</dbReference>
<evidence type="ECO:0000256" key="14">
    <source>
        <dbReference type="SAM" id="Phobius"/>
    </source>
</evidence>
<dbReference type="Gene3D" id="1.20.1560.10">
    <property type="entry name" value="ABC transporter type 1, transmembrane domain"/>
    <property type="match status" value="1"/>
</dbReference>
<gene>
    <name evidence="17" type="ORF">g1046</name>
</gene>
<comment type="function">
    <text evidence="13">Performs an essential function in the generation of cytoplasmic iron-sulfur proteins by mediating the ATP-dependent export of Fe/S cluster precursors synthesized by NFS1 and other mitochondrial proteins. Hydrolyzes ATP. Binds glutathione and may function by transporting a glutathione-conjugated iron-sulfur compound.</text>
</comment>
<reference evidence="17" key="1">
    <citation type="journal article" date="2019" name="Front. Microbiol.">
        <title>An Overview of Genes From Cyberlindnera americana, a Symbiont Yeast Isolated From the Gut of the Bark Beetle Dendroctonus rhizophagus (Curculionidae: Scolytinae), Involved in the Detoxification Process Using Genome and Transcriptome Data.</title>
        <authorList>
            <person name="Soto-Robles L.V."/>
            <person name="Torres-Banda V."/>
            <person name="Rivera-Orduna F.N."/>
            <person name="Curiel-Quesada E."/>
            <person name="Hidalgo-Lara M.E."/>
            <person name="Zuniga G."/>
        </authorList>
    </citation>
    <scope>NUCLEOTIDE SEQUENCE</scope>
    <source>
        <strain evidence="17">ChDrAdgY46</strain>
    </source>
</reference>
<evidence type="ECO:0000256" key="10">
    <source>
        <dbReference type="ARBA" id="ARBA00024363"/>
    </source>
</evidence>
<keyword evidence="4 14" id="KW-0812">Transmembrane</keyword>
<keyword evidence="3" id="KW-0813">Transport</keyword>
<keyword evidence="9 14" id="KW-0472">Membrane</keyword>
<dbReference type="Pfam" id="PF00005">
    <property type="entry name" value="ABC_tran"/>
    <property type="match status" value="1"/>
</dbReference>
<keyword evidence="5" id="KW-0547">Nucleotide-binding</keyword>
<dbReference type="AlphaFoldDB" id="A0A5P8N9K9"/>
<dbReference type="InterPro" id="IPR017871">
    <property type="entry name" value="ABC_transporter-like_CS"/>
</dbReference>
<dbReference type="SUPFAM" id="SSF90123">
    <property type="entry name" value="ABC transporter transmembrane region"/>
    <property type="match status" value="1"/>
</dbReference>
<comment type="similarity">
    <text evidence="10">Belongs to the ABC transporter superfamily. ABCB family. Heavy Metal importer (TC 3.A.1.210) subfamily.</text>
</comment>
<dbReference type="GO" id="GO:0140359">
    <property type="term" value="F:ABC-type transporter activity"/>
    <property type="evidence" value="ECO:0007669"/>
    <property type="project" value="InterPro"/>
</dbReference>
<dbReference type="PROSITE" id="PS50893">
    <property type="entry name" value="ABC_TRANSPORTER_2"/>
    <property type="match status" value="1"/>
</dbReference>
<keyword evidence="7" id="KW-1278">Translocase</keyword>
<proteinExistence type="inferred from homology"/>
<dbReference type="InterPro" id="IPR039421">
    <property type="entry name" value="Type_1_exporter"/>
</dbReference>
<comment type="subunit">
    <text evidence="2">Homodimer.</text>
</comment>
<dbReference type="FunFam" id="3.40.50.300:FF:000186">
    <property type="entry name" value="ATP-binding cassette sub-family B member 7, mitochondrial"/>
    <property type="match status" value="1"/>
</dbReference>
<dbReference type="GO" id="GO:0006879">
    <property type="term" value="P:intracellular iron ion homeostasis"/>
    <property type="evidence" value="ECO:0007669"/>
    <property type="project" value="TreeGrafter"/>
</dbReference>
<evidence type="ECO:0000256" key="7">
    <source>
        <dbReference type="ARBA" id="ARBA00022967"/>
    </source>
</evidence>
<dbReference type="InterPro" id="IPR003593">
    <property type="entry name" value="AAA+_ATPase"/>
</dbReference>
<evidence type="ECO:0000313" key="17">
    <source>
        <dbReference type="EMBL" id="QFR37207.1"/>
    </source>
</evidence>
<feature type="transmembrane region" description="Helical" evidence="14">
    <location>
        <begin position="128"/>
        <end position="149"/>
    </location>
</feature>
<evidence type="ECO:0000259" key="16">
    <source>
        <dbReference type="PROSITE" id="PS50929"/>
    </source>
</evidence>
<keyword evidence="8 14" id="KW-1133">Transmembrane helix</keyword>